<name>A0A4R6UNC5_9GAMM</name>
<dbReference type="Pfam" id="PF00116">
    <property type="entry name" value="COX2"/>
    <property type="match status" value="1"/>
</dbReference>
<dbReference type="InterPro" id="IPR009056">
    <property type="entry name" value="Cyt_c-like_dom"/>
</dbReference>
<sequence length="408" mass="44701">MSFLSKLKAGLGSAALLSMTAVQAADSSLNMREGVTVISRDAYSHHNMTMLVMLIIAILVFGAMAYAMVKFRRSAHPKPATWSHSTLLEVIWTAIPFIILIALAVPATRMLIEHEDTSEADMSVVVRGYQWKWRYTYQDTGLEYFSNLSTPRDKFINSDSLSENPFKAVGNVIKGGVITAGNKPTEKDENYLLEVDNELVLPIGKKIRFLITAEDVIHSWWVPDFGIKKDAIPGFVNESWARIEEPGIYRGVCAELCGKDHGFMPIVVRAVSAEEYDSWMAKKLEEKRAAEEAAAAAAAANWSLEDLMAEGEKVYNRVCAACHKPDGTGLPPTFPALKGSAMAVNPDQVNDHINIVVYGKAGSMMQAFGAQLSDLELAAVITYERNAWGNNTGQVVQPADIAAVKQGK</sequence>
<evidence type="ECO:0000256" key="4">
    <source>
        <dbReference type="ARBA" id="ARBA00022617"/>
    </source>
</evidence>
<keyword evidence="8" id="KW-1278">Translocase</keyword>
<dbReference type="GO" id="GO:0020037">
    <property type="term" value="F:heme binding"/>
    <property type="evidence" value="ECO:0007669"/>
    <property type="project" value="InterPro"/>
</dbReference>
<dbReference type="EMBL" id="SNYM01000009">
    <property type="protein sequence ID" value="TDQ47726.1"/>
    <property type="molecule type" value="Genomic_DNA"/>
</dbReference>
<evidence type="ECO:0000313" key="25">
    <source>
        <dbReference type="Proteomes" id="UP000295375"/>
    </source>
</evidence>
<dbReference type="GO" id="GO:0004129">
    <property type="term" value="F:cytochrome-c oxidase activity"/>
    <property type="evidence" value="ECO:0007669"/>
    <property type="project" value="UniProtKB-EC"/>
</dbReference>
<dbReference type="PROSITE" id="PS00078">
    <property type="entry name" value="COX2"/>
    <property type="match status" value="1"/>
</dbReference>
<evidence type="ECO:0000259" key="23">
    <source>
        <dbReference type="PROSITE" id="PS51007"/>
    </source>
</evidence>
<dbReference type="Proteomes" id="UP000295375">
    <property type="component" value="Unassembled WGS sequence"/>
</dbReference>
<dbReference type="Gene3D" id="2.60.40.420">
    <property type="entry name" value="Cupredoxins - blue copper proteins"/>
    <property type="match status" value="1"/>
</dbReference>
<dbReference type="GO" id="GO:0005507">
    <property type="term" value="F:copper ion binding"/>
    <property type="evidence" value="ECO:0007669"/>
    <property type="project" value="InterPro"/>
</dbReference>
<evidence type="ECO:0000256" key="2">
    <source>
        <dbReference type="ARBA" id="ARBA00007866"/>
    </source>
</evidence>
<dbReference type="InterPro" id="IPR008972">
    <property type="entry name" value="Cupredoxin"/>
</dbReference>
<evidence type="ECO:0000313" key="24">
    <source>
        <dbReference type="EMBL" id="TDQ47726.1"/>
    </source>
</evidence>
<evidence type="ECO:0000256" key="20">
    <source>
        <dbReference type="SAM" id="SignalP"/>
    </source>
</evidence>
<evidence type="ECO:0000256" key="14">
    <source>
        <dbReference type="ARBA" id="ARBA00024688"/>
    </source>
</evidence>
<keyword evidence="25" id="KW-1185">Reference proteome</keyword>
<evidence type="ECO:0000256" key="16">
    <source>
        <dbReference type="PROSITE-ProRule" id="PRU00433"/>
    </source>
</evidence>
<dbReference type="Pfam" id="PF02790">
    <property type="entry name" value="COX2_TM"/>
    <property type="match status" value="1"/>
</dbReference>
<comment type="function">
    <text evidence="14 18">Subunits I and II form the functional core of the enzyme complex. Electrons originating in cytochrome c are transferred via heme a and Cu(A) to the binuclear center formed by heme a3 and Cu(B).</text>
</comment>
<keyword evidence="13 19" id="KW-0472">Membrane</keyword>
<dbReference type="GO" id="GO:0042773">
    <property type="term" value="P:ATP synthesis coupled electron transport"/>
    <property type="evidence" value="ECO:0007669"/>
    <property type="project" value="TreeGrafter"/>
</dbReference>
<keyword evidence="10 19" id="KW-1133">Transmembrane helix</keyword>
<evidence type="ECO:0000259" key="21">
    <source>
        <dbReference type="PROSITE" id="PS50857"/>
    </source>
</evidence>
<dbReference type="InterPro" id="IPR002429">
    <property type="entry name" value="CcO_II-like_C"/>
</dbReference>
<dbReference type="RefSeq" id="WP_133590972.1">
    <property type="nucleotide sequence ID" value="NZ_CP037953.1"/>
</dbReference>
<keyword evidence="11 16" id="KW-0408">Iron</keyword>
<comment type="catalytic activity">
    <reaction evidence="15 18">
        <text>4 Fe(II)-[cytochrome c] + O2 + 8 H(+)(in) = 4 Fe(III)-[cytochrome c] + 2 H2O + 4 H(+)(out)</text>
        <dbReference type="Rhea" id="RHEA:11436"/>
        <dbReference type="Rhea" id="RHEA-COMP:10350"/>
        <dbReference type="Rhea" id="RHEA-COMP:14399"/>
        <dbReference type="ChEBI" id="CHEBI:15377"/>
        <dbReference type="ChEBI" id="CHEBI:15378"/>
        <dbReference type="ChEBI" id="CHEBI:15379"/>
        <dbReference type="ChEBI" id="CHEBI:29033"/>
        <dbReference type="ChEBI" id="CHEBI:29034"/>
        <dbReference type="EC" id="7.1.1.9"/>
    </reaction>
</comment>
<dbReference type="SUPFAM" id="SSF81464">
    <property type="entry name" value="Cytochrome c oxidase subunit II-like, transmembrane region"/>
    <property type="match status" value="1"/>
</dbReference>
<feature type="transmembrane region" description="Helical" evidence="19">
    <location>
        <begin position="90"/>
        <end position="112"/>
    </location>
</feature>
<comment type="cofactor">
    <cofactor evidence="18">
        <name>Cu cation</name>
        <dbReference type="ChEBI" id="CHEBI:23378"/>
    </cofactor>
    <text evidence="18">Binds a copper A center.</text>
</comment>
<dbReference type="InterPro" id="IPR014222">
    <property type="entry name" value="Cyt_c_oxidase_su2"/>
</dbReference>
<keyword evidence="3 17" id="KW-0813">Transport</keyword>
<dbReference type="AlphaFoldDB" id="A0A4R6UNC5"/>
<dbReference type="InterPro" id="IPR001505">
    <property type="entry name" value="Copper_CuA"/>
</dbReference>
<dbReference type="InterPro" id="IPR011759">
    <property type="entry name" value="Cyt_c_oxidase_su2_TM_dom"/>
</dbReference>
<dbReference type="Gene3D" id="1.10.287.90">
    <property type="match status" value="1"/>
</dbReference>
<evidence type="ECO:0000256" key="8">
    <source>
        <dbReference type="ARBA" id="ARBA00022967"/>
    </source>
</evidence>
<evidence type="ECO:0000256" key="19">
    <source>
        <dbReference type="SAM" id="Phobius"/>
    </source>
</evidence>
<comment type="caution">
    <text evidence="24">The sequence shown here is derived from an EMBL/GenBank/DDBJ whole genome shotgun (WGS) entry which is preliminary data.</text>
</comment>
<evidence type="ECO:0000256" key="1">
    <source>
        <dbReference type="ARBA" id="ARBA00004141"/>
    </source>
</evidence>
<proteinExistence type="inferred from homology"/>
<evidence type="ECO:0000256" key="9">
    <source>
        <dbReference type="ARBA" id="ARBA00022982"/>
    </source>
</evidence>
<feature type="domain" description="Cytochrome oxidase subunit II transmembrane region profile" evidence="22">
    <location>
        <begin position="23"/>
        <end position="118"/>
    </location>
</feature>
<dbReference type="SUPFAM" id="SSF49503">
    <property type="entry name" value="Cupredoxins"/>
    <property type="match status" value="1"/>
</dbReference>
<comment type="similarity">
    <text evidence="2 17">Belongs to the cytochrome c oxidase subunit 2 family.</text>
</comment>
<evidence type="ECO:0000259" key="22">
    <source>
        <dbReference type="PROSITE" id="PS50999"/>
    </source>
</evidence>
<feature type="domain" description="Cytochrome c" evidence="23">
    <location>
        <begin position="306"/>
        <end position="388"/>
    </location>
</feature>
<evidence type="ECO:0000256" key="7">
    <source>
        <dbReference type="ARBA" id="ARBA00022723"/>
    </source>
</evidence>
<feature type="transmembrane region" description="Helical" evidence="19">
    <location>
        <begin position="48"/>
        <end position="69"/>
    </location>
</feature>
<dbReference type="PANTHER" id="PTHR22888">
    <property type="entry name" value="CYTOCHROME C OXIDASE, SUBUNIT II"/>
    <property type="match status" value="1"/>
</dbReference>
<feature type="signal peptide" evidence="20">
    <location>
        <begin position="1"/>
        <end position="24"/>
    </location>
</feature>
<feature type="chain" id="PRO_5020267532" description="Cytochrome c oxidase subunit 2" evidence="20">
    <location>
        <begin position="25"/>
        <end position="408"/>
    </location>
</feature>
<evidence type="ECO:0000256" key="3">
    <source>
        <dbReference type="ARBA" id="ARBA00022448"/>
    </source>
</evidence>
<evidence type="ECO:0000256" key="10">
    <source>
        <dbReference type="ARBA" id="ARBA00022989"/>
    </source>
</evidence>
<keyword evidence="20" id="KW-0732">Signal</keyword>
<dbReference type="PRINTS" id="PR01166">
    <property type="entry name" value="CYCOXIDASEII"/>
</dbReference>
<dbReference type="NCBIfam" id="TIGR02866">
    <property type="entry name" value="CoxB"/>
    <property type="match status" value="1"/>
</dbReference>
<keyword evidence="4 16" id="KW-0349">Heme</keyword>
<keyword evidence="7 16" id="KW-0479">Metal-binding</keyword>
<keyword evidence="5 17" id="KW-0679">Respiratory chain</keyword>
<dbReference type="SUPFAM" id="SSF46626">
    <property type="entry name" value="Cytochrome c"/>
    <property type="match status" value="1"/>
</dbReference>
<evidence type="ECO:0000256" key="15">
    <source>
        <dbReference type="ARBA" id="ARBA00047816"/>
    </source>
</evidence>
<accession>A0A4R6UNC5</accession>
<dbReference type="EC" id="7.1.1.9" evidence="18"/>
<dbReference type="PROSITE" id="PS50857">
    <property type="entry name" value="COX2_CUA"/>
    <property type="match status" value="1"/>
</dbReference>
<keyword evidence="9 17" id="KW-0249">Electron transport</keyword>
<dbReference type="GO" id="GO:0005886">
    <property type="term" value="C:plasma membrane"/>
    <property type="evidence" value="ECO:0007669"/>
    <property type="project" value="UniProtKB-SubCell"/>
</dbReference>
<dbReference type="InterPro" id="IPR045187">
    <property type="entry name" value="CcO_II"/>
</dbReference>
<comment type="subcellular location">
    <subcellularLocation>
        <location evidence="17">Cell membrane</location>
        <topology evidence="17">Multi-pass membrane protein</topology>
    </subcellularLocation>
    <subcellularLocation>
        <location evidence="1">Membrane</location>
        <topology evidence="1">Multi-pass membrane protein</topology>
    </subcellularLocation>
</comment>
<keyword evidence="6 17" id="KW-0812">Transmembrane</keyword>
<reference evidence="24 25" key="1">
    <citation type="submission" date="2019-03" db="EMBL/GenBank/DDBJ databases">
        <title>Genomic Encyclopedia of Type Strains, Phase IV (KMG-IV): sequencing the most valuable type-strain genomes for metagenomic binning, comparative biology and taxonomic classification.</title>
        <authorList>
            <person name="Goeker M."/>
        </authorList>
    </citation>
    <scope>NUCLEOTIDE SEQUENCE [LARGE SCALE GENOMIC DNA]</scope>
    <source>
        <strain evidence="24 25">DSM 103792</strain>
    </source>
</reference>
<dbReference type="Gene3D" id="1.10.760.10">
    <property type="entry name" value="Cytochrome c-like domain"/>
    <property type="match status" value="1"/>
</dbReference>
<evidence type="ECO:0000256" key="12">
    <source>
        <dbReference type="ARBA" id="ARBA00023008"/>
    </source>
</evidence>
<dbReference type="Pfam" id="PF13442">
    <property type="entry name" value="Cytochrome_CBB3"/>
    <property type="match status" value="1"/>
</dbReference>
<evidence type="ECO:0000256" key="18">
    <source>
        <dbReference type="RuleBase" id="RU004024"/>
    </source>
</evidence>
<organism evidence="24 25">
    <name type="scientific">Permianibacter aggregans</name>
    <dbReference type="NCBI Taxonomy" id="1510150"/>
    <lineage>
        <taxon>Bacteria</taxon>
        <taxon>Pseudomonadati</taxon>
        <taxon>Pseudomonadota</taxon>
        <taxon>Gammaproteobacteria</taxon>
        <taxon>Pseudomonadales</taxon>
        <taxon>Pseudomonadaceae</taxon>
        <taxon>Permianibacter</taxon>
    </lineage>
</organism>
<dbReference type="PROSITE" id="PS51007">
    <property type="entry name" value="CYTC"/>
    <property type="match status" value="1"/>
</dbReference>
<dbReference type="GO" id="GO:0016491">
    <property type="term" value="F:oxidoreductase activity"/>
    <property type="evidence" value="ECO:0007669"/>
    <property type="project" value="InterPro"/>
</dbReference>
<dbReference type="PROSITE" id="PS50999">
    <property type="entry name" value="COX2_TM"/>
    <property type="match status" value="1"/>
</dbReference>
<evidence type="ECO:0000256" key="17">
    <source>
        <dbReference type="RuleBase" id="RU000456"/>
    </source>
</evidence>
<keyword evidence="12 18" id="KW-0186">Copper</keyword>
<evidence type="ECO:0000256" key="6">
    <source>
        <dbReference type="ARBA" id="ARBA00022692"/>
    </source>
</evidence>
<evidence type="ECO:0000256" key="5">
    <source>
        <dbReference type="ARBA" id="ARBA00022660"/>
    </source>
</evidence>
<evidence type="ECO:0000256" key="13">
    <source>
        <dbReference type="ARBA" id="ARBA00023136"/>
    </source>
</evidence>
<dbReference type="InterPro" id="IPR036909">
    <property type="entry name" value="Cyt_c-like_dom_sf"/>
</dbReference>
<dbReference type="InterPro" id="IPR036257">
    <property type="entry name" value="Cyt_c_oxidase_su2_TM_sf"/>
</dbReference>
<gene>
    <name evidence="24" type="ORF">EV696_109130</name>
</gene>
<protein>
    <recommendedName>
        <fullName evidence="18">Cytochrome c oxidase subunit 2</fullName>
        <ecNumber evidence="18">7.1.1.9</ecNumber>
    </recommendedName>
</protein>
<dbReference type="PANTHER" id="PTHR22888:SF9">
    <property type="entry name" value="CYTOCHROME C OXIDASE SUBUNIT 2"/>
    <property type="match status" value="1"/>
</dbReference>
<dbReference type="OrthoDB" id="9781261at2"/>
<evidence type="ECO:0000256" key="11">
    <source>
        <dbReference type="ARBA" id="ARBA00023004"/>
    </source>
</evidence>
<feature type="domain" description="Cytochrome oxidase subunit II copper A binding" evidence="21">
    <location>
        <begin position="119"/>
        <end position="282"/>
    </location>
</feature>